<comment type="caution">
    <text evidence="3">The sequence shown here is derived from an EMBL/GenBank/DDBJ whole genome shotgun (WGS) entry which is preliminary data.</text>
</comment>
<keyword evidence="4" id="KW-1185">Reference proteome</keyword>
<dbReference type="Proteomes" id="UP001595698">
    <property type="component" value="Unassembled WGS sequence"/>
</dbReference>
<keyword evidence="2" id="KW-0732">Signal</keyword>
<proteinExistence type="predicted"/>
<sequence>MTRNSRHWAIAAAAFLAAAPVLAGCGAGSDAITSMPYTPTEALSVQVKGIAVSQAFFLGPDSGSKLAEGGATPLYLSLLNTTKEADQLMGLGVDPAFGTAKVVSPVNLPVQQRVNVGKPTPTIMIEGLKKPLSGGESIPVQLQFARAGVITLTVPVITRSREFADLPQAPASTAGASPSASASPSPSTSPSAGATDAAPADPSDPAEPTAPATSAP</sequence>
<evidence type="ECO:0000313" key="4">
    <source>
        <dbReference type="Proteomes" id="UP001595698"/>
    </source>
</evidence>
<evidence type="ECO:0000256" key="2">
    <source>
        <dbReference type="SAM" id="SignalP"/>
    </source>
</evidence>
<accession>A0ABV8EU79</accession>
<dbReference type="InterPro" id="IPR036182">
    <property type="entry name" value="PCuAC_sf"/>
</dbReference>
<dbReference type="RefSeq" id="WP_352014672.1">
    <property type="nucleotide sequence ID" value="NZ_JBHSBC010000003.1"/>
</dbReference>
<feature type="signal peptide" evidence="2">
    <location>
        <begin position="1"/>
        <end position="23"/>
    </location>
</feature>
<dbReference type="InterPro" id="IPR007410">
    <property type="entry name" value="LpqE-like"/>
</dbReference>
<gene>
    <name evidence="3" type="ORF">ACFOYY_05685</name>
</gene>
<organism evidence="3 4">
    <name type="scientific">Streptosporangium jomthongense</name>
    <dbReference type="NCBI Taxonomy" id="1193683"/>
    <lineage>
        <taxon>Bacteria</taxon>
        <taxon>Bacillati</taxon>
        <taxon>Actinomycetota</taxon>
        <taxon>Actinomycetes</taxon>
        <taxon>Streptosporangiales</taxon>
        <taxon>Streptosporangiaceae</taxon>
        <taxon>Streptosporangium</taxon>
    </lineage>
</organism>
<evidence type="ECO:0000313" key="3">
    <source>
        <dbReference type="EMBL" id="MFC3979599.1"/>
    </source>
</evidence>
<dbReference type="Pfam" id="PF04314">
    <property type="entry name" value="PCuAC"/>
    <property type="match status" value="1"/>
</dbReference>
<dbReference type="SUPFAM" id="SSF110087">
    <property type="entry name" value="DR1885-like metal-binding protein"/>
    <property type="match status" value="1"/>
</dbReference>
<dbReference type="Gene3D" id="2.60.40.1890">
    <property type="entry name" value="PCu(A)C copper chaperone"/>
    <property type="match status" value="1"/>
</dbReference>
<evidence type="ECO:0000256" key="1">
    <source>
        <dbReference type="SAM" id="MobiDB-lite"/>
    </source>
</evidence>
<feature type="compositionally biased region" description="Low complexity" evidence="1">
    <location>
        <begin position="169"/>
        <end position="216"/>
    </location>
</feature>
<protein>
    <submittedName>
        <fullName evidence="3">Copper chaperone PCu(A)C</fullName>
    </submittedName>
</protein>
<feature type="region of interest" description="Disordered" evidence="1">
    <location>
        <begin position="168"/>
        <end position="216"/>
    </location>
</feature>
<feature type="chain" id="PRO_5046084718" evidence="2">
    <location>
        <begin position="24"/>
        <end position="216"/>
    </location>
</feature>
<dbReference type="PROSITE" id="PS51257">
    <property type="entry name" value="PROKAR_LIPOPROTEIN"/>
    <property type="match status" value="1"/>
</dbReference>
<dbReference type="EMBL" id="JBHSBC010000003">
    <property type="protein sequence ID" value="MFC3979599.1"/>
    <property type="molecule type" value="Genomic_DNA"/>
</dbReference>
<reference evidence="4" key="1">
    <citation type="journal article" date="2019" name="Int. J. Syst. Evol. Microbiol.">
        <title>The Global Catalogue of Microorganisms (GCM) 10K type strain sequencing project: providing services to taxonomists for standard genome sequencing and annotation.</title>
        <authorList>
            <consortium name="The Broad Institute Genomics Platform"/>
            <consortium name="The Broad Institute Genome Sequencing Center for Infectious Disease"/>
            <person name="Wu L."/>
            <person name="Ma J."/>
        </authorList>
    </citation>
    <scope>NUCLEOTIDE SEQUENCE [LARGE SCALE GENOMIC DNA]</scope>
    <source>
        <strain evidence="4">TBRC 7912</strain>
    </source>
</reference>
<name>A0ABV8EU79_9ACTN</name>